<feature type="non-terminal residue" evidence="2">
    <location>
        <position position="1"/>
    </location>
</feature>
<sequence>TLHRVCQRALLLPRIEPETDTNLLTTSRHQEGLVPADPEEQNGMWAQQVCQGVRMPVVGPKRLAGKPRLRAFDRERDKSNGSGSRTQPIPKLYRIR</sequence>
<evidence type="ECO:0000313" key="3">
    <source>
        <dbReference type="Proteomes" id="UP001177670"/>
    </source>
</evidence>
<keyword evidence="3" id="KW-1185">Reference proteome</keyword>
<protein>
    <submittedName>
        <fullName evidence="2">Uncharacterized protein</fullName>
    </submittedName>
</protein>
<proteinExistence type="predicted"/>
<feature type="region of interest" description="Disordered" evidence="1">
    <location>
        <begin position="64"/>
        <end position="96"/>
    </location>
</feature>
<comment type="caution">
    <text evidence="2">The sequence shown here is derived from an EMBL/GenBank/DDBJ whole genome shotgun (WGS) entry which is preliminary data.</text>
</comment>
<dbReference type="AlphaFoldDB" id="A0AA40KH10"/>
<accession>A0AA40KH10</accession>
<evidence type="ECO:0000313" key="2">
    <source>
        <dbReference type="EMBL" id="KAK1119969.1"/>
    </source>
</evidence>
<name>A0AA40KH10_9HYME</name>
<organism evidence="2 3">
    <name type="scientific">Melipona bicolor</name>
    <dbReference type="NCBI Taxonomy" id="60889"/>
    <lineage>
        <taxon>Eukaryota</taxon>
        <taxon>Metazoa</taxon>
        <taxon>Ecdysozoa</taxon>
        <taxon>Arthropoda</taxon>
        <taxon>Hexapoda</taxon>
        <taxon>Insecta</taxon>
        <taxon>Pterygota</taxon>
        <taxon>Neoptera</taxon>
        <taxon>Endopterygota</taxon>
        <taxon>Hymenoptera</taxon>
        <taxon>Apocrita</taxon>
        <taxon>Aculeata</taxon>
        <taxon>Apoidea</taxon>
        <taxon>Anthophila</taxon>
        <taxon>Apidae</taxon>
        <taxon>Melipona</taxon>
    </lineage>
</organism>
<feature type="compositionally biased region" description="Basic and acidic residues" evidence="1">
    <location>
        <begin position="70"/>
        <end position="79"/>
    </location>
</feature>
<evidence type="ECO:0000256" key="1">
    <source>
        <dbReference type="SAM" id="MobiDB-lite"/>
    </source>
</evidence>
<dbReference type="EMBL" id="JAHYIQ010000033">
    <property type="protein sequence ID" value="KAK1119969.1"/>
    <property type="molecule type" value="Genomic_DNA"/>
</dbReference>
<dbReference type="Proteomes" id="UP001177670">
    <property type="component" value="Unassembled WGS sequence"/>
</dbReference>
<reference evidence="2" key="1">
    <citation type="submission" date="2021-10" db="EMBL/GenBank/DDBJ databases">
        <title>Melipona bicolor Genome sequencing and assembly.</title>
        <authorList>
            <person name="Araujo N.S."/>
            <person name="Arias M.C."/>
        </authorList>
    </citation>
    <scope>NUCLEOTIDE SEQUENCE</scope>
    <source>
        <strain evidence="2">USP_2M_L1-L4_2017</strain>
        <tissue evidence="2">Whole body</tissue>
    </source>
</reference>
<gene>
    <name evidence="2" type="ORF">K0M31_012698</name>
</gene>